<dbReference type="SUPFAM" id="SSF53187">
    <property type="entry name" value="Zn-dependent exopeptidases"/>
    <property type="match status" value="1"/>
</dbReference>
<dbReference type="NCBIfam" id="NF006365">
    <property type="entry name" value="PRK08588.1"/>
    <property type="match status" value="1"/>
</dbReference>
<dbReference type="CDD" id="cd08659">
    <property type="entry name" value="M20_ArgE_DapE-like"/>
    <property type="match status" value="1"/>
</dbReference>
<evidence type="ECO:0000256" key="5">
    <source>
        <dbReference type="ARBA" id="ARBA00022723"/>
    </source>
</evidence>
<dbReference type="SUPFAM" id="SSF55031">
    <property type="entry name" value="Bacterial exopeptidase dimerisation domain"/>
    <property type="match status" value="1"/>
</dbReference>
<evidence type="ECO:0000256" key="3">
    <source>
        <dbReference type="ARBA" id="ARBA00006247"/>
    </source>
</evidence>
<dbReference type="KEGG" id="wso:WSWS_01598"/>
<dbReference type="Pfam" id="PF07687">
    <property type="entry name" value="M20_dimer"/>
    <property type="match status" value="1"/>
</dbReference>
<comment type="similarity">
    <text evidence="3">Belongs to the peptidase M20A family.</text>
</comment>
<evidence type="ECO:0000256" key="7">
    <source>
        <dbReference type="ARBA" id="ARBA00022833"/>
    </source>
</evidence>
<name>A0A288Q7C8_9LACO</name>
<keyword evidence="7" id="KW-0862">Zinc</keyword>
<comment type="cofactor">
    <cofactor evidence="1">
        <name>Co(2+)</name>
        <dbReference type="ChEBI" id="CHEBI:48828"/>
    </cofactor>
</comment>
<accession>A0A288Q7C8</accession>
<comment type="cofactor">
    <cofactor evidence="2">
        <name>Zn(2+)</name>
        <dbReference type="ChEBI" id="CHEBI:29105"/>
    </cofactor>
</comment>
<organism evidence="11 12">
    <name type="scientific">Weissella soli</name>
    <dbReference type="NCBI Taxonomy" id="155866"/>
    <lineage>
        <taxon>Bacteria</taxon>
        <taxon>Bacillati</taxon>
        <taxon>Bacillota</taxon>
        <taxon>Bacilli</taxon>
        <taxon>Lactobacillales</taxon>
        <taxon>Lactobacillaceae</taxon>
        <taxon>Weissella</taxon>
    </lineage>
</organism>
<dbReference type="PANTHER" id="PTHR43808">
    <property type="entry name" value="ACETYLORNITHINE DEACETYLASE"/>
    <property type="match status" value="1"/>
</dbReference>
<dbReference type="Gene3D" id="3.40.630.10">
    <property type="entry name" value="Zn peptidases"/>
    <property type="match status" value="2"/>
</dbReference>
<dbReference type="InterPro" id="IPR036264">
    <property type="entry name" value="Bact_exopeptidase_dim_dom"/>
</dbReference>
<keyword evidence="9" id="KW-0457">Lysine biosynthesis</keyword>
<proteinExistence type="inferred from homology"/>
<evidence type="ECO:0000256" key="2">
    <source>
        <dbReference type="ARBA" id="ARBA00001947"/>
    </source>
</evidence>
<evidence type="ECO:0000256" key="1">
    <source>
        <dbReference type="ARBA" id="ARBA00001941"/>
    </source>
</evidence>
<evidence type="ECO:0000313" key="12">
    <source>
        <dbReference type="Proteomes" id="UP000254912"/>
    </source>
</evidence>
<reference evidence="11 12" key="1">
    <citation type="submission" date="2018-07" db="EMBL/GenBank/DDBJ databases">
        <title>Genomic Encyclopedia of Type Strains, Phase III (KMG-III): the genomes of soil and plant-associated and newly described type strains.</title>
        <authorList>
            <person name="Whitman W."/>
        </authorList>
    </citation>
    <scope>NUCLEOTIDE SEQUENCE [LARGE SCALE GENOMIC DNA]</scope>
    <source>
        <strain evidence="11 12">CECT 7031</strain>
    </source>
</reference>
<evidence type="ECO:0000256" key="10">
    <source>
        <dbReference type="ARBA" id="ARBA00023285"/>
    </source>
</evidence>
<dbReference type="RefSeq" id="WP_070230748.1">
    <property type="nucleotide sequence ID" value="NZ_BJYO01000003.1"/>
</dbReference>
<dbReference type="InterPro" id="IPR050072">
    <property type="entry name" value="Peptidase_M20A"/>
</dbReference>
<dbReference type="InterPro" id="IPR011650">
    <property type="entry name" value="Peptidase_M20_dimer"/>
</dbReference>
<protein>
    <submittedName>
        <fullName evidence="11">Acetylornithine deacetylase</fullName>
    </submittedName>
</protein>
<evidence type="ECO:0000256" key="6">
    <source>
        <dbReference type="ARBA" id="ARBA00022801"/>
    </source>
</evidence>
<dbReference type="InterPro" id="IPR002933">
    <property type="entry name" value="Peptidase_M20"/>
</dbReference>
<sequence>MVDHIKLFSDIIQIQTVNDHEAELADYLASYFDGTPAEVTKVTFAPGRDSLVVKLGELQNPDKVLVFSGHGDTVDFGDLSKWTYPPLSAHIEGDTIFGRGANDMKGGLAALFAAALELIAEDFDFGHNQLKLFMTVGEETGEYGAHQLVEAGFLDDVTALILGEPRANFEIGYTNKGVIDYKVTVTGKSAHSSRPDLGDNALEKALVIIQDIQTYFTKYDTVENPVLGKLTNVISVINSGTQVNQVPDLAYFMGNTRTIPETPNQQIFADLQALVDQYDNAELEIIYPAEPLPVQTVSEFTKLAQAKIQAISGQPGALIAGAGANEGSEFIQAKAKFPILIFGPSAFDNSHAVNESNSLKIYEQAVEIYKQIAVEYLA</sequence>
<dbReference type="GO" id="GO:0016787">
    <property type="term" value="F:hydrolase activity"/>
    <property type="evidence" value="ECO:0007669"/>
    <property type="project" value="UniProtKB-KW"/>
</dbReference>
<dbReference type="EMBL" id="QRAS01000002">
    <property type="protein sequence ID" value="RDL06702.1"/>
    <property type="molecule type" value="Genomic_DNA"/>
</dbReference>
<evidence type="ECO:0000313" key="11">
    <source>
        <dbReference type="EMBL" id="RDL06702.1"/>
    </source>
</evidence>
<dbReference type="Gene3D" id="3.30.70.360">
    <property type="match status" value="1"/>
</dbReference>
<dbReference type="GO" id="GO:0019877">
    <property type="term" value="P:diaminopimelate biosynthetic process"/>
    <property type="evidence" value="ECO:0007669"/>
    <property type="project" value="UniProtKB-KW"/>
</dbReference>
<evidence type="ECO:0000256" key="9">
    <source>
        <dbReference type="ARBA" id="ARBA00023154"/>
    </source>
</evidence>
<keyword evidence="4" id="KW-0028">Amino-acid biosynthesis</keyword>
<dbReference type="GO" id="GO:0046872">
    <property type="term" value="F:metal ion binding"/>
    <property type="evidence" value="ECO:0007669"/>
    <property type="project" value="UniProtKB-KW"/>
</dbReference>
<dbReference type="GeneID" id="94546779"/>
<comment type="caution">
    <text evidence="11">The sequence shown here is derived from an EMBL/GenBank/DDBJ whole genome shotgun (WGS) entry which is preliminary data.</text>
</comment>
<gene>
    <name evidence="11" type="ORF">DFP99_1091</name>
</gene>
<keyword evidence="8" id="KW-0220">Diaminopimelate biosynthesis</keyword>
<dbReference type="PANTHER" id="PTHR43808:SF8">
    <property type="entry name" value="PEPTIDASE M20 DIMERISATION DOMAIN-CONTAINING PROTEIN"/>
    <property type="match status" value="1"/>
</dbReference>
<keyword evidence="6" id="KW-0378">Hydrolase</keyword>
<dbReference type="Proteomes" id="UP000254912">
    <property type="component" value="Unassembled WGS sequence"/>
</dbReference>
<dbReference type="GO" id="GO:0009085">
    <property type="term" value="P:lysine biosynthetic process"/>
    <property type="evidence" value="ECO:0007669"/>
    <property type="project" value="UniProtKB-KW"/>
</dbReference>
<keyword evidence="12" id="KW-1185">Reference proteome</keyword>
<evidence type="ECO:0000256" key="4">
    <source>
        <dbReference type="ARBA" id="ARBA00022605"/>
    </source>
</evidence>
<dbReference type="Pfam" id="PF01546">
    <property type="entry name" value="Peptidase_M20"/>
    <property type="match status" value="1"/>
</dbReference>
<dbReference type="NCBIfam" id="TIGR01910">
    <property type="entry name" value="DapE-ArgE"/>
    <property type="match status" value="1"/>
</dbReference>
<keyword evidence="5" id="KW-0479">Metal-binding</keyword>
<keyword evidence="10" id="KW-0170">Cobalt</keyword>
<dbReference type="InterPro" id="IPR010182">
    <property type="entry name" value="ArgE/DapE"/>
</dbReference>
<evidence type="ECO:0000256" key="8">
    <source>
        <dbReference type="ARBA" id="ARBA00022915"/>
    </source>
</evidence>
<dbReference type="AlphaFoldDB" id="A0A288Q7C8"/>